<dbReference type="AlphaFoldDB" id="A0A0J9E3T6"/>
<dbReference type="OrthoDB" id="1956638at2"/>
<name>A0A0J9E3T6_9FIRM</name>
<dbReference type="RefSeq" id="WP_048931330.1">
    <property type="nucleotide sequence ID" value="NZ_KQ235889.1"/>
</dbReference>
<gene>
    <name evidence="1" type="ORF">HMPREF9470_05593</name>
</gene>
<reference evidence="1 2" key="1">
    <citation type="submission" date="2011-04" db="EMBL/GenBank/DDBJ databases">
        <title>The Genome Sequence of Clostridium citroniae WAL-19142.</title>
        <authorList>
            <consortium name="The Broad Institute Genome Sequencing Platform"/>
            <person name="Earl A."/>
            <person name="Ward D."/>
            <person name="Feldgarden M."/>
            <person name="Gevers D."/>
            <person name="Warren Y.A."/>
            <person name="Tyrrell K.L."/>
            <person name="Citron D.M."/>
            <person name="Goldstein E.J."/>
            <person name="Daigneault M."/>
            <person name="Allen-Vercoe E."/>
            <person name="Young S.K."/>
            <person name="Zeng Q."/>
            <person name="Gargeya S."/>
            <person name="Fitzgerald M."/>
            <person name="Haas B."/>
            <person name="Abouelleil A."/>
            <person name="Alvarado L."/>
            <person name="Arachchi H.M."/>
            <person name="Berlin A."/>
            <person name="Brown A."/>
            <person name="Chapman S.B."/>
            <person name="Chen Z."/>
            <person name="Dunbar C."/>
            <person name="Freedman E."/>
            <person name="Gearin G."/>
            <person name="Gellesch M."/>
            <person name="Goldberg J."/>
            <person name="Griggs A."/>
            <person name="Gujja S."/>
            <person name="Heilman E.R."/>
            <person name="Heiman D."/>
            <person name="Howarth C."/>
            <person name="Larson L."/>
            <person name="Lui A."/>
            <person name="MacDonald P.J."/>
            <person name="Mehta T."/>
            <person name="Montmayeur A."/>
            <person name="Murphy C."/>
            <person name="Neiman D."/>
            <person name="Pearson M."/>
            <person name="Priest M."/>
            <person name="Roberts A."/>
            <person name="Saif S."/>
            <person name="Shea T."/>
            <person name="Shenoy N."/>
            <person name="Sisk P."/>
            <person name="Stolte C."/>
            <person name="Sykes S."/>
            <person name="White J."/>
            <person name="Yandava C."/>
            <person name="Wortman J."/>
            <person name="Nusbaum C."/>
            <person name="Birren B."/>
        </authorList>
    </citation>
    <scope>NUCLEOTIDE SEQUENCE [LARGE SCALE GENOMIC DNA]</scope>
    <source>
        <strain evidence="1 2">WAL-19142</strain>
    </source>
</reference>
<protein>
    <submittedName>
        <fullName evidence="1">Uncharacterized protein</fullName>
    </submittedName>
</protein>
<dbReference type="PATRIC" id="fig|742734.4.peg.5992"/>
<comment type="caution">
    <text evidence="1">The sequence shown here is derived from an EMBL/GenBank/DDBJ whole genome shotgun (WGS) entry which is preliminary data.</text>
</comment>
<organism evidence="1 2">
    <name type="scientific">[Clostridium] citroniae WAL-19142</name>
    <dbReference type="NCBI Taxonomy" id="742734"/>
    <lineage>
        <taxon>Bacteria</taxon>
        <taxon>Bacillati</taxon>
        <taxon>Bacillota</taxon>
        <taxon>Clostridia</taxon>
        <taxon>Lachnospirales</taxon>
        <taxon>Lachnospiraceae</taxon>
        <taxon>Enterocloster</taxon>
    </lineage>
</organism>
<dbReference type="GeneID" id="93166659"/>
<evidence type="ECO:0000313" key="1">
    <source>
        <dbReference type="EMBL" id="KMW10080.1"/>
    </source>
</evidence>
<sequence>MDEDVWLRNYEGETWEFLNNQEVATAFGSLWVDKAGITLYFDDTGDVVMQLDRTESGDLIDSESGGLFFSVDSIQSSVPYFTRNGLAINAAVDQGVFLLEDGFASYEGDTGAGYTLGNCYWEVTKNYDQTQDGIREIQVEAVCYVPQSSMGTFAGKPKCSLYHQLYDFYTGKWFTRIDEYKTSSRGKNYYLHTVEWNGQSGIIEFTRSTDWQSDVGEWARVATTYYHVFMPEWYDGLILTFEPLPDSYEGFTEFDHRHRVYAEASIMDIALLNPYGCLFFNVCN</sequence>
<proteinExistence type="predicted"/>
<evidence type="ECO:0000313" key="2">
    <source>
        <dbReference type="Proteomes" id="UP000037392"/>
    </source>
</evidence>
<accession>A0A0J9E3T6</accession>
<dbReference type="EMBL" id="ADLK01000061">
    <property type="protein sequence ID" value="KMW10080.1"/>
    <property type="molecule type" value="Genomic_DNA"/>
</dbReference>
<dbReference type="Proteomes" id="UP000037392">
    <property type="component" value="Unassembled WGS sequence"/>
</dbReference>